<protein>
    <submittedName>
        <fullName evidence="2">Uncharacterized protein</fullName>
    </submittedName>
</protein>
<dbReference type="Proteomes" id="UP000549009">
    <property type="component" value="Unassembled WGS sequence"/>
</dbReference>
<evidence type="ECO:0000313" key="4">
    <source>
        <dbReference type="Proteomes" id="UP000549009"/>
    </source>
</evidence>
<dbReference type="RefSeq" id="WP_150509260.1">
    <property type="nucleotide sequence ID" value="NZ_BMSQ01000003.1"/>
</dbReference>
<dbReference type="EMBL" id="JACHJD010000001">
    <property type="protein sequence ID" value="MBB5101283.1"/>
    <property type="molecule type" value="Genomic_DNA"/>
</dbReference>
<organism evidence="2 3">
    <name type="scientific">Streptomyces spectabilis</name>
    <dbReference type="NCBI Taxonomy" id="68270"/>
    <lineage>
        <taxon>Bacteria</taxon>
        <taxon>Bacillati</taxon>
        <taxon>Actinomycetota</taxon>
        <taxon>Actinomycetes</taxon>
        <taxon>Kitasatosporales</taxon>
        <taxon>Streptomycetaceae</taxon>
        <taxon>Streptomyces</taxon>
    </lineage>
</organism>
<keyword evidence="4" id="KW-1185">Reference proteome</keyword>
<evidence type="ECO:0000313" key="1">
    <source>
        <dbReference type="EMBL" id="MBB5101283.1"/>
    </source>
</evidence>
<reference evidence="1 4" key="2">
    <citation type="submission" date="2020-08" db="EMBL/GenBank/DDBJ databases">
        <title>Genomic Encyclopedia of Type Strains, Phase III (KMG-III): the genomes of soil and plant-associated and newly described type strains.</title>
        <authorList>
            <person name="Whitman W."/>
        </authorList>
    </citation>
    <scope>NUCLEOTIDE SEQUENCE [LARGE SCALE GENOMIC DNA]</scope>
    <source>
        <strain evidence="1 4">CECT 3146</strain>
    </source>
</reference>
<proteinExistence type="predicted"/>
<evidence type="ECO:0000313" key="3">
    <source>
        <dbReference type="Proteomes" id="UP000326505"/>
    </source>
</evidence>
<reference evidence="2 3" key="1">
    <citation type="submission" date="2017-09" db="EMBL/GenBank/DDBJ databases">
        <authorList>
            <person name="Lee N."/>
            <person name="Cho B.-K."/>
        </authorList>
    </citation>
    <scope>NUCLEOTIDE SEQUENCE [LARGE SCALE GENOMIC DNA]</scope>
    <source>
        <strain evidence="2 3">ATCC 27465</strain>
    </source>
</reference>
<dbReference type="EMBL" id="CP023690">
    <property type="protein sequence ID" value="QEV58058.1"/>
    <property type="molecule type" value="Genomic_DNA"/>
</dbReference>
<name>A0A5P2X101_STRST</name>
<dbReference type="Proteomes" id="UP000326505">
    <property type="component" value="Chromosome"/>
</dbReference>
<dbReference type="KEGG" id="sspb:CP982_04465"/>
<dbReference type="AlphaFoldDB" id="A0A5P2X101"/>
<evidence type="ECO:0000313" key="2">
    <source>
        <dbReference type="EMBL" id="QEV58058.1"/>
    </source>
</evidence>
<gene>
    <name evidence="2" type="ORF">CP982_04465</name>
    <name evidence="1" type="ORF">FHS40_000336</name>
</gene>
<sequence length="77" mass="8372">MGAVWRLLVVRARALWGLGVVMLLQGEHERAARPGIRCLEDATRFDRAEQRLAAVYLLGITTDFLAASAAAEGADAY</sequence>
<accession>A0A5P2X101</accession>